<proteinExistence type="inferred from homology"/>
<dbReference type="GO" id="GO:0046872">
    <property type="term" value="F:metal ion binding"/>
    <property type="evidence" value="ECO:0007669"/>
    <property type="project" value="UniProtKB-KW"/>
</dbReference>
<dbReference type="InterPro" id="IPR008949">
    <property type="entry name" value="Isoprenoid_synthase_dom_sf"/>
</dbReference>
<dbReference type="AlphaFoldDB" id="A0A0C2WG41"/>
<keyword evidence="6" id="KW-0414">Isoprene biosynthesis</keyword>
<dbReference type="FunCoup" id="A0A0C2WG41">
    <property type="interactions" value="57"/>
</dbReference>
<dbReference type="SFLD" id="SFLDS00005">
    <property type="entry name" value="Isoprenoid_Synthase_Type_I"/>
    <property type="match status" value="1"/>
</dbReference>
<evidence type="ECO:0000256" key="4">
    <source>
        <dbReference type="ARBA" id="ARBA00022723"/>
    </source>
</evidence>
<evidence type="ECO:0000256" key="6">
    <source>
        <dbReference type="ARBA" id="ARBA00023229"/>
    </source>
</evidence>
<dbReference type="OrthoDB" id="9927103at2759"/>
<dbReference type="InParanoid" id="A0A0C2WG41"/>
<evidence type="ECO:0000256" key="9">
    <source>
        <dbReference type="ARBA" id="ARBA00032448"/>
    </source>
</evidence>
<evidence type="ECO:0000256" key="7">
    <source>
        <dbReference type="ARBA" id="ARBA00032380"/>
    </source>
</evidence>
<dbReference type="PANTHER" id="PTHR12001">
    <property type="entry name" value="GERANYLGERANYL PYROPHOSPHATE SYNTHASE"/>
    <property type="match status" value="1"/>
</dbReference>
<evidence type="ECO:0000313" key="13">
    <source>
        <dbReference type="Proteomes" id="UP000054549"/>
    </source>
</evidence>
<dbReference type="InterPro" id="IPR033749">
    <property type="entry name" value="Polyprenyl_synt_CS"/>
</dbReference>
<protein>
    <recommendedName>
        <fullName evidence="10">(2E,6E)-farnesyl diphosphate synthase</fullName>
    </recommendedName>
    <alternativeName>
        <fullName evidence="9">Dimethylallyltranstransferase</fullName>
    </alternativeName>
    <alternativeName>
        <fullName evidence="8">Farnesyl diphosphate synthase</fullName>
    </alternativeName>
    <alternativeName>
        <fullName evidence="7">Geranyltranstransferase</fullName>
    </alternativeName>
</protein>
<dbReference type="SUPFAM" id="SSF48576">
    <property type="entry name" value="Terpenoid synthases"/>
    <property type="match status" value="1"/>
</dbReference>
<dbReference type="GO" id="GO:0004659">
    <property type="term" value="F:prenyltransferase activity"/>
    <property type="evidence" value="ECO:0007669"/>
    <property type="project" value="InterPro"/>
</dbReference>
<evidence type="ECO:0000313" key="12">
    <source>
        <dbReference type="EMBL" id="KIL55043.1"/>
    </source>
</evidence>
<gene>
    <name evidence="12" type="ORF">M378DRAFT_188696</name>
</gene>
<keyword evidence="13" id="KW-1185">Reference proteome</keyword>
<dbReference type="PANTHER" id="PTHR12001:SF69">
    <property type="entry name" value="ALL TRANS-POLYPRENYL-DIPHOSPHATE SYNTHASE PDSS1"/>
    <property type="match status" value="1"/>
</dbReference>
<reference evidence="12 13" key="1">
    <citation type="submission" date="2014-04" db="EMBL/GenBank/DDBJ databases">
        <title>Evolutionary Origins and Diversification of the Mycorrhizal Mutualists.</title>
        <authorList>
            <consortium name="DOE Joint Genome Institute"/>
            <consortium name="Mycorrhizal Genomics Consortium"/>
            <person name="Kohler A."/>
            <person name="Kuo A."/>
            <person name="Nagy L.G."/>
            <person name="Floudas D."/>
            <person name="Copeland A."/>
            <person name="Barry K.W."/>
            <person name="Cichocki N."/>
            <person name="Veneault-Fourrey C."/>
            <person name="LaButti K."/>
            <person name="Lindquist E.A."/>
            <person name="Lipzen A."/>
            <person name="Lundell T."/>
            <person name="Morin E."/>
            <person name="Murat C."/>
            <person name="Riley R."/>
            <person name="Ohm R."/>
            <person name="Sun H."/>
            <person name="Tunlid A."/>
            <person name="Henrissat B."/>
            <person name="Grigoriev I.V."/>
            <person name="Hibbett D.S."/>
            <person name="Martin F."/>
        </authorList>
    </citation>
    <scope>NUCLEOTIDE SEQUENCE [LARGE SCALE GENOMIC DNA]</scope>
    <source>
        <strain evidence="12 13">Koide BX008</strain>
    </source>
</reference>
<dbReference type="InterPro" id="IPR000092">
    <property type="entry name" value="Polyprenyl_synt"/>
</dbReference>
<keyword evidence="4" id="KW-0479">Metal-binding</keyword>
<accession>A0A0C2WG41</accession>
<dbReference type="CDD" id="cd00685">
    <property type="entry name" value="Trans_IPPS_HT"/>
    <property type="match status" value="1"/>
</dbReference>
<evidence type="ECO:0000256" key="3">
    <source>
        <dbReference type="ARBA" id="ARBA00022679"/>
    </source>
</evidence>
<evidence type="ECO:0000256" key="2">
    <source>
        <dbReference type="ARBA" id="ARBA00006706"/>
    </source>
</evidence>
<dbReference type="GO" id="GO:0008299">
    <property type="term" value="P:isoprenoid biosynthetic process"/>
    <property type="evidence" value="ECO:0007669"/>
    <property type="project" value="UniProtKB-KW"/>
</dbReference>
<dbReference type="Proteomes" id="UP000054549">
    <property type="component" value="Unassembled WGS sequence"/>
</dbReference>
<comment type="similarity">
    <text evidence="2 11">Belongs to the FPP/GGPP synthase family.</text>
</comment>
<evidence type="ECO:0000256" key="1">
    <source>
        <dbReference type="ARBA" id="ARBA00001946"/>
    </source>
</evidence>
<comment type="cofactor">
    <cofactor evidence="1">
        <name>Mg(2+)</name>
        <dbReference type="ChEBI" id="CHEBI:18420"/>
    </cofactor>
</comment>
<keyword evidence="3 11" id="KW-0808">Transferase</keyword>
<dbReference type="GO" id="GO:1990234">
    <property type="term" value="C:transferase complex"/>
    <property type="evidence" value="ECO:0007669"/>
    <property type="project" value="TreeGrafter"/>
</dbReference>
<dbReference type="PROSITE" id="PS00723">
    <property type="entry name" value="POLYPRENYL_SYNTHASE_1"/>
    <property type="match status" value="1"/>
</dbReference>
<name>A0A0C2WG41_AMAMK</name>
<dbReference type="EMBL" id="KN818576">
    <property type="protein sequence ID" value="KIL55043.1"/>
    <property type="molecule type" value="Genomic_DNA"/>
</dbReference>
<evidence type="ECO:0000256" key="10">
    <source>
        <dbReference type="ARBA" id="ARBA00032873"/>
    </source>
</evidence>
<dbReference type="Gene3D" id="1.10.600.10">
    <property type="entry name" value="Farnesyl Diphosphate Synthase"/>
    <property type="match status" value="1"/>
</dbReference>
<evidence type="ECO:0000256" key="5">
    <source>
        <dbReference type="ARBA" id="ARBA00022842"/>
    </source>
</evidence>
<evidence type="ECO:0000256" key="11">
    <source>
        <dbReference type="RuleBase" id="RU004466"/>
    </source>
</evidence>
<evidence type="ECO:0000256" key="8">
    <source>
        <dbReference type="ARBA" id="ARBA00032424"/>
    </source>
</evidence>
<dbReference type="HOGENOM" id="CLU_014015_1_0_1"/>
<organism evidence="12 13">
    <name type="scientific">Amanita muscaria (strain Koide BX008)</name>
    <dbReference type="NCBI Taxonomy" id="946122"/>
    <lineage>
        <taxon>Eukaryota</taxon>
        <taxon>Fungi</taxon>
        <taxon>Dikarya</taxon>
        <taxon>Basidiomycota</taxon>
        <taxon>Agaricomycotina</taxon>
        <taxon>Agaricomycetes</taxon>
        <taxon>Agaricomycetidae</taxon>
        <taxon>Agaricales</taxon>
        <taxon>Pluteineae</taxon>
        <taxon>Amanitaceae</taxon>
        <taxon>Amanita</taxon>
    </lineage>
</organism>
<keyword evidence="5" id="KW-0460">Magnesium</keyword>
<dbReference type="GO" id="GO:0006744">
    <property type="term" value="P:ubiquinone biosynthetic process"/>
    <property type="evidence" value="ECO:0007669"/>
    <property type="project" value="TreeGrafter"/>
</dbReference>
<dbReference type="PROSITE" id="PS00444">
    <property type="entry name" value="POLYPRENYL_SYNTHASE_2"/>
    <property type="match status" value="1"/>
</dbReference>
<dbReference type="Pfam" id="PF00348">
    <property type="entry name" value="polyprenyl_synt"/>
    <property type="match status" value="1"/>
</dbReference>
<dbReference type="STRING" id="946122.A0A0C2WG41"/>
<sequence length="422" mass="46705">MSDCARDCLRRRLSSVSTQSSRPDPFTLVSSNLSNLRSSLLTLLRSGHPALTEITEYYFLHPSKQIRPLLVLLLSQATNGLGSQWERKLDESRTQEREGGCLDAPLTRPDVLNDWNPNFPTYTREFKNSFELDAIKWENKTRSSTQQEAITTSNTPKLPLILPTQTRLAQILEMIHTASLLHDDVIDASPLRRGNPSAPFAFGKKLSVLGGDFILGRASGALARLGDVEVTELIASILANLVDGEILQVKKGGRMRREDAWNSYLQKTYLKTASLMAKGARAAVVLGGCKEGDIVREIAYAYGRNLGIAFQLVDDVMDYESASSDMGKPGGADLQLGLATGPALYAREEHPEMGELIQRKFEKEGDVERARDFIRRSSGVQRTRVLAQEYADKAKEVIQSLPDSEAKVALEVLTERVVGRKS</sequence>